<organism evidence="1 2">
    <name type="scientific">Lepeophtheirus salmonis</name>
    <name type="common">Salmon louse</name>
    <name type="synonym">Caligus salmonis</name>
    <dbReference type="NCBI Taxonomy" id="72036"/>
    <lineage>
        <taxon>Eukaryota</taxon>
        <taxon>Metazoa</taxon>
        <taxon>Ecdysozoa</taxon>
        <taxon>Arthropoda</taxon>
        <taxon>Crustacea</taxon>
        <taxon>Multicrustacea</taxon>
        <taxon>Hexanauplia</taxon>
        <taxon>Copepoda</taxon>
        <taxon>Siphonostomatoida</taxon>
        <taxon>Caligidae</taxon>
        <taxon>Lepeophtheirus</taxon>
    </lineage>
</organism>
<dbReference type="InterPro" id="IPR051964">
    <property type="entry name" value="Chaperone_stress_response"/>
</dbReference>
<dbReference type="InterPro" id="IPR001623">
    <property type="entry name" value="DnaJ_domain"/>
</dbReference>
<dbReference type="Pfam" id="PF00226">
    <property type="entry name" value="DnaJ"/>
    <property type="match status" value="1"/>
</dbReference>
<keyword evidence="2" id="KW-1185">Reference proteome</keyword>
<evidence type="ECO:0000313" key="2">
    <source>
        <dbReference type="Proteomes" id="UP000675881"/>
    </source>
</evidence>
<dbReference type="Gene3D" id="1.10.287.110">
    <property type="entry name" value="DnaJ domain"/>
    <property type="match status" value="1"/>
</dbReference>
<dbReference type="OrthoDB" id="552049at2759"/>
<gene>
    <name evidence="1" type="ORF">LSAA_1210</name>
</gene>
<proteinExistence type="predicted"/>
<sequence length="195" mass="23044">MECLYSTLGVSPNAKAEDIKKAYLNAMSKYRKGESEERTQKVQQAYEVLSDSHERSCLLDLTPYFLETCFDSLEDFYVVYSKVFNNINLEDKIFFGTNRLKYPSFGDYSSSKEVWNKFYHFFENYSSALAFQWLRKQNPGSIERLKSTPSQMRIKRNETVKALAQYIRSKDHRCIRRRFRRISLINLSDKLSPKS</sequence>
<reference evidence="1" key="1">
    <citation type="submission" date="2021-02" db="EMBL/GenBank/DDBJ databases">
        <authorList>
            <person name="Bekaert M."/>
        </authorList>
    </citation>
    <scope>NUCLEOTIDE SEQUENCE</scope>
    <source>
        <strain evidence="1">IoA-00</strain>
    </source>
</reference>
<evidence type="ECO:0000313" key="1">
    <source>
        <dbReference type="EMBL" id="CAF2777492.1"/>
    </source>
</evidence>
<dbReference type="InterPro" id="IPR036869">
    <property type="entry name" value="J_dom_sf"/>
</dbReference>
<dbReference type="SMART" id="SM00271">
    <property type="entry name" value="DnaJ"/>
    <property type="match status" value="1"/>
</dbReference>
<dbReference type="Proteomes" id="UP000675881">
    <property type="component" value="Chromosome 1"/>
</dbReference>
<dbReference type="PROSITE" id="PS50076">
    <property type="entry name" value="DNAJ_2"/>
    <property type="match status" value="1"/>
</dbReference>
<dbReference type="PANTHER" id="PTHR44029">
    <property type="entry name" value="DNAJ HOMOLOG SUBFAMILY C MEMBER 21"/>
    <property type="match status" value="1"/>
</dbReference>
<dbReference type="PRINTS" id="PR00625">
    <property type="entry name" value="JDOMAIN"/>
</dbReference>
<name>A0A7R8H044_LEPSM</name>
<dbReference type="CDD" id="cd06257">
    <property type="entry name" value="DnaJ"/>
    <property type="match status" value="1"/>
</dbReference>
<dbReference type="AlphaFoldDB" id="A0A7R8H044"/>
<accession>A0A7R8H044</accession>
<dbReference type="EMBL" id="HG994580">
    <property type="protein sequence ID" value="CAF2777492.1"/>
    <property type="molecule type" value="Genomic_DNA"/>
</dbReference>
<dbReference type="GO" id="GO:0005737">
    <property type="term" value="C:cytoplasm"/>
    <property type="evidence" value="ECO:0007669"/>
    <property type="project" value="TreeGrafter"/>
</dbReference>
<protein>
    <submittedName>
        <fullName evidence="1">DNAJA5</fullName>
    </submittedName>
</protein>
<dbReference type="SUPFAM" id="SSF46565">
    <property type="entry name" value="Chaperone J-domain"/>
    <property type="match status" value="1"/>
</dbReference>
<dbReference type="PANTHER" id="PTHR44029:SF1">
    <property type="entry name" value="DNAJ HOMOLOG SUBFAMILY C MEMBER 21"/>
    <property type="match status" value="1"/>
</dbReference>